<keyword evidence="4 6" id="KW-0067">ATP-binding</keyword>
<evidence type="ECO:0000313" key="7">
    <source>
        <dbReference type="Proteomes" id="UP000256900"/>
    </source>
</evidence>
<dbReference type="PANTHER" id="PTHR42788">
    <property type="entry name" value="TAURINE IMPORT ATP-BINDING PROTEIN-RELATED"/>
    <property type="match status" value="1"/>
</dbReference>
<proteinExistence type="inferred from homology"/>
<accession>A0A3D9Z4I9</accession>
<dbReference type="SMART" id="SM00382">
    <property type="entry name" value="AAA"/>
    <property type="match status" value="1"/>
</dbReference>
<evidence type="ECO:0000313" key="6">
    <source>
        <dbReference type="EMBL" id="REF89140.1"/>
    </source>
</evidence>
<evidence type="ECO:0000256" key="2">
    <source>
        <dbReference type="ARBA" id="ARBA00022448"/>
    </source>
</evidence>
<dbReference type="PROSITE" id="PS00211">
    <property type="entry name" value="ABC_TRANSPORTER_1"/>
    <property type="match status" value="1"/>
</dbReference>
<name>A0A3D9Z4I9_9HYPH</name>
<evidence type="ECO:0000256" key="3">
    <source>
        <dbReference type="ARBA" id="ARBA00022741"/>
    </source>
</evidence>
<dbReference type="SUPFAM" id="SSF52540">
    <property type="entry name" value="P-loop containing nucleoside triphosphate hydrolases"/>
    <property type="match status" value="1"/>
</dbReference>
<keyword evidence="2" id="KW-0813">Transport</keyword>
<dbReference type="AlphaFoldDB" id="A0A3D9Z4I9"/>
<feature type="domain" description="ABC transporter" evidence="5">
    <location>
        <begin position="20"/>
        <end position="253"/>
    </location>
</feature>
<dbReference type="GO" id="GO:0005524">
    <property type="term" value="F:ATP binding"/>
    <property type="evidence" value="ECO:0007669"/>
    <property type="project" value="UniProtKB-KW"/>
</dbReference>
<dbReference type="OrthoDB" id="9807242at2"/>
<dbReference type="InterPro" id="IPR003439">
    <property type="entry name" value="ABC_transporter-like_ATP-bd"/>
</dbReference>
<evidence type="ECO:0000256" key="4">
    <source>
        <dbReference type="ARBA" id="ARBA00022840"/>
    </source>
</evidence>
<dbReference type="Pfam" id="PF00005">
    <property type="entry name" value="ABC_tran"/>
    <property type="match status" value="1"/>
</dbReference>
<sequence length="273" mass="29992">MNTHVLANASPVLPVIHPAIEFDNVSRIFGTRSRGQVTALRDISFVIDRNEFVAFVGPSGCGKSTILRLFAGLIPPSTGMISANGAPVVKPLDKVGIVFQKPTLLPWLDIESNVVFLMRHKYGRVTEQDRRAARELLALVGLSDFARSRPSELSGGMQQRVAIARALLMDPQFLLMDEPFSALDALSREEMSYELQRIWSERPKTVLFITHSISEAVLLADRIVVMTPRPGSIAAILDVPLPRPRGAHSQENPLFSEISACIRSLIFGGANAR</sequence>
<keyword evidence="3" id="KW-0547">Nucleotide-binding</keyword>
<dbReference type="PANTHER" id="PTHR42788:SF13">
    <property type="entry name" value="ALIPHATIC SULFONATES IMPORT ATP-BINDING PROTEIN SSUB"/>
    <property type="match status" value="1"/>
</dbReference>
<dbReference type="GO" id="GO:0016887">
    <property type="term" value="F:ATP hydrolysis activity"/>
    <property type="evidence" value="ECO:0007669"/>
    <property type="project" value="InterPro"/>
</dbReference>
<dbReference type="PROSITE" id="PS50893">
    <property type="entry name" value="ABC_TRANSPORTER_2"/>
    <property type="match status" value="1"/>
</dbReference>
<dbReference type="CDD" id="cd03293">
    <property type="entry name" value="ABC_NrtD_SsuB_transporters"/>
    <property type="match status" value="1"/>
</dbReference>
<reference evidence="6 7" key="1">
    <citation type="submission" date="2018-08" db="EMBL/GenBank/DDBJ databases">
        <title>Genomic Encyclopedia of Type Strains, Phase IV (KMG-IV): sequencing the most valuable type-strain genomes for metagenomic binning, comparative biology and taxonomic classification.</title>
        <authorList>
            <person name="Goeker M."/>
        </authorList>
    </citation>
    <scope>NUCLEOTIDE SEQUENCE [LARGE SCALE GENOMIC DNA]</scope>
    <source>
        <strain evidence="6 7">BW863</strain>
    </source>
</reference>
<comment type="similarity">
    <text evidence="1">Belongs to the ABC transporter superfamily.</text>
</comment>
<organism evidence="6 7">
    <name type="scientific">Methylovirgula ligni</name>
    <dbReference type="NCBI Taxonomy" id="569860"/>
    <lineage>
        <taxon>Bacteria</taxon>
        <taxon>Pseudomonadati</taxon>
        <taxon>Pseudomonadota</taxon>
        <taxon>Alphaproteobacteria</taxon>
        <taxon>Hyphomicrobiales</taxon>
        <taxon>Beijerinckiaceae</taxon>
        <taxon>Methylovirgula</taxon>
    </lineage>
</organism>
<gene>
    <name evidence="6" type="ORF">DES32_0355</name>
</gene>
<comment type="caution">
    <text evidence="6">The sequence shown here is derived from an EMBL/GenBank/DDBJ whole genome shotgun (WGS) entry which is preliminary data.</text>
</comment>
<evidence type="ECO:0000256" key="1">
    <source>
        <dbReference type="ARBA" id="ARBA00005417"/>
    </source>
</evidence>
<dbReference type="InterPro" id="IPR003593">
    <property type="entry name" value="AAA+_ATPase"/>
</dbReference>
<protein>
    <submittedName>
        <fullName evidence="6">NitT/TauT family transport system ATP-binding protein</fullName>
    </submittedName>
</protein>
<dbReference type="Gene3D" id="3.40.50.300">
    <property type="entry name" value="P-loop containing nucleotide triphosphate hydrolases"/>
    <property type="match status" value="1"/>
</dbReference>
<dbReference type="Proteomes" id="UP000256900">
    <property type="component" value="Unassembled WGS sequence"/>
</dbReference>
<dbReference type="InterPro" id="IPR017871">
    <property type="entry name" value="ABC_transporter-like_CS"/>
</dbReference>
<keyword evidence="7" id="KW-1185">Reference proteome</keyword>
<dbReference type="RefSeq" id="WP_115835470.1">
    <property type="nucleotide sequence ID" value="NZ_CP025086.1"/>
</dbReference>
<evidence type="ECO:0000259" key="5">
    <source>
        <dbReference type="PROSITE" id="PS50893"/>
    </source>
</evidence>
<dbReference type="InterPro" id="IPR027417">
    <property type="entry name" value="P-loop_NTPase"/>
</dbReference>
<dbReference type="EMBL" id="QUMO01000001">
    <property type="protein sequence ID" value="REF89140.1"/>
    <property type="molecule type" value="Genomic_DNA"/>
</dbReference>
<dbReference type="InterPro" id="IPR050166">
    <property type="entry name" value="ABC_transporter_ATP-bind"/>
</dbReference>